<comment type="caution">
    <text evidence="1">The sequence shown here is derived from an EMBL/GenBank/DDBJ whole genome shotgun (WGS) entry which is preliminary data.</text>
</comment>
<keyword evidence="2" id="KW-1185">Reference proteome</keyword>
<reference evidence="1 2" key="1">
    <citation type="journal article" date="2017" name="Nat. Ecol. Evol.">
        <title>Scallop genome provides insights into evolution of bilaterian karyotype and development.</title>
        <authorList>
            <person name="Wang S."/>
            <person name="Zhang J."/>
            <person name="Jiao W."/>
            <person name="Li J."/>
            <person name="Xun X."/>
            <person name="Sun Y."/>
            <person name="Guo X."/>
            <person name="Huan P."/>
            <person name="Dong B."/>
            <person name="Zhang L."/>
            <person name="Hu X."/>
            <person name="Sun X."/>
            <person name="Wang J."/>
            <person name="Zhao C."/>
            <person name="Wang Y."/>
            <person name="Wang D."/>
            <person name="Huang X."/>
            <person name="Wang R."/>
            <person name="Lv J."/>
            <person name="Li Y."/>
            <person name="Zhang Z."/>
            <person name="Liu B."/>
            <person name="Lu W."/>
            <person name="Hui Y."/>
            <person name="Liang J."/>
            <person name="Zhou Z."/>
            <person name="Hou R."/>
            <person name="Li X."/>
            <person name="Liu Y."/>
            <person name="Li H."/>
            <person name="Ning X."/>
            <person name="Lin Y."/>
            <person name="Zhao L."/>
            <person name="Xing Q."/>
            <person name="Dou J."/>
            <person name="Li Y."/>
            <person name="Mao J."/>
            <person name="Guo H."/>
            <person name="Dou H."/>
            <person name="Li T."/>
            <person name="Mu C."/>
            <person name="Jiang W."/>
            <person name="Fu Q."/>
            <person name="Fu X."/>
            <person name="Miao Y."/>
            <person name="Liu J."/>
            <person name="Yu Q."/>
            <person name="Li R."/>
            <person name="Liao H."/>
            <person name="Li X."/>
            <person name="Kong Y."/>
            <person name="Jiang Z."/>
            <person name="Chourrout D."/>
            <person name="Li R."/>
            <person name="Bao Z."/>
        </authorList>
    </citation>
    <scope>NUCLEOTIDE SEQUENCE [LARGE SCALE GENOMIC DNA]</scope>
    <source>
        <strain evidence="1 2">PY_sf001</strain>
    </source>
</reference>
<dbReference type="AlphaFoldDB" id="A0A210PDB9"/>
<gene>
    <name evidence="1" type="ORF">KP79_PYT03433</name>
</gene>
<protein>
    <submittedName>
        <fullName evidence="1">Uncharacterized protein</fullName>
    </submittedName>
</protein>
<accession>A0A210PDB9</accession>
<organism evidence="1 2">
    <name type="scientific">Mizuhopecten yessoensis</name>
    <name type="common">Japanese scallop</name>
    <name type="synonym">Patinopecten yessoensis</name>
    <dbReference type="NCBI Taxonomy" id="6573"/>
    <lineage>
        <taxon>Eukaryota</taxon>
        <taxon>Metazoa</taxon>
        <taxon>Spiralia</taxon>
        <taxon>Lophotrochozoa</taxon>
        <taxon>Mollusca</taxon>
        <taxon>Bivalvia</taxon>
        <taxon>Autobranchia</taxon>
        <taxon>Pteriomorphia</taxon>
        <taxon>Pectinida</taxon>
        <taxon>Pectinoidea</taxon>
        <taxon>Pectinidae</taxon>
        <taxon>Mizuhopecten</taxon>
    </lineage>
</organism>
<proteinExistence type="predicted"/>
<sequence length="98" mass="10923">MTTSSFSTTSQRLRDCPDGICARVGVNTIATDDWSNTDCEAAFKTKYGSQVSVRQLLKLRRSLQLPSSLTKTSSDPPVVRVLITHFINDCQLYVKSHE</sequence>
<dbReference type="Proteomes" id="UP000242188">
    <property type="component" value="Unassembled WGS sequence"/>
</dbReference>
<evidence type="ECO:0000313" key="2">
    <source>
        <dbReference type="Proteomes" id="UP000242188"/>
    </source>
</evidence>
<name>A0A210PDB9_MIZYE</name>
<dbReference type="EMBL" id="NEDP02082577">
    <property type="protein sequence ID" value="OWF34500.1"/>
    <property type="molecule type" value="Genomic_DNA"/>
</dbReference>
<dbReference type="OrthoDB" id="6140333at2759"/>
<evidence type="ECO:0000313" key="1">
    <source>
        <dbReference type="EMBL" id="OWF34500.1"/>
    </source>
</evidence>